<dbReference type="Proteomes" id="UP000887013">
    <property type="component" value="Unassembled WGS sequence"/>
</dbReference>
<evidence type="ECO:0000313" key="1">
    <source>
        <dbReference type="EMBL" id="GFS48072.1"/>
    </source>
</evidence>
<dbReference type="EMBL" id="BMAW01045096">
    <property type="protein sequence ID" value="GFS48072.1"/>
    <property type="molecule type" value="Genomic_DNA"/>
</dbReference>
<protein>
    <submittedName>
        <fullName evidence="1">Uncharacterized protein</fullName>
    </submittedName>
</protein>
<evidence type="ECO:0000313" key="2">
    <source>
        <dbReference type="Proteomes" id="UP000887013"/>
    </source>
</evidence>
<gene>
    <name evidence="1" type="ORF">NPIL_278321</name>
</gene>
<dbReference type="AlphaFoldDB" id="A0A8X6KGU4"/>
<reference evidence="1" key="1">
    <citation type="submission" date="2020-08" db="EMBL/GenBank/DDBJ databases">
        <title>Multicomponent nature underlies the extraordinary mechanical properties of spider dragline silk.</title>
        <authorList>
            <person name="Kono N."/>
            <person name="Nakamura H."/>
            <person name="Mori M."/>
            <person name="Yoshida Y."/>
            <person name="Ohtoshi R."/>
            <person name="Malay A.D."/>
            <person name="Moran D.A.P."/>
            <person name="Tomita M."/>
            <person name="Numata K."/>
            <person name="Arakawa K."/>
        </authorList>
    </citation>
    <scope>NUCLEOTIDE SEQUENCE</scope>
</reference>
<proteinExistence type="predicted"/>
<name>A0A8X6KGU4_NEPPI</name>
<organism evidence="1 2">
    <name type="scientific">Nephila pilipes</name>
    <name type="common">Giant wood spider</name>
    <name type="synonym">Nephila maculata</name>
    <dbReference type="NCBI Taxonomy" id="299642"/>
    <lineage>
        <taxon>Eukaryota</taxon>
        <taxon>Metazoa</taxon>
        <taxon>Ecdysozoa</taxon>
        <taxon>Arthropoda</taxon>
        <taxon>Chelicerata</taxon>
        <taxon>Arachnida</taxon>
        <taxon>Araneae</taxon>
        <taxon>Araneomorphae</taxon>
        <taxon>Entelegynae</taxon>
        <taxon>Araneoidea</taxon>
        <taxon>Nephilidae</taxon>
        <taxon>Nephila</taxon>
    </lineage>
</organism>
<accession>A0A8X6KGU4</accession>
<keyword evidence="2" id="KW-1185">Reference proteome</keyword>
<comment type="caution">
    <text evidence="1">The sequence shown here is derived from an EMBL/GenBank/DDBJ whole genome shotgun (WGS) entry which is preliminary data.</text>
</comment>
<sequence length="135" mass="15522">MDSNSSSLSLIERSENHGSFASLISAFVFEKPSPQRILQKLDDDGQSTPTEIQKGFTLWHLNNLDDRDCEDLENAWEEGGQLEISVDLAGVYGQEEVNYYFSLKLEDQEIFSEYGFHFEIFSQPSKFWALTRGRK</sequence>